<evidence type="ECO:0000256" key="1">
    <source>
        <dbReference type="ARBA" id="ARBA00004196"/>
    </source>
</evidence>
<name>D9SU52_CLOC7</name>
<evidence type="ECO:0000256" key="3">
    <source>
        <dbReference type="ARBA" id="ARBA00022597"/>
    </source>
</evidence>
<dbReference type="Gene3D" id="3.40.50.2300">
    <property type="match status" value="2"/>
</dbReference>
<dbReference type="eggNOG" id="COG1879">
    <property type="taxonomic scope" value="Bacteria"/>
</dbReference>
<dbReference type="SUPFAM" id="SSF53822">
    <property type="entry name" value="Periplasmic binding protein-like I"/>
    <property type="match status" value="1"/>
</dbReference>
<keyword evidence="3" id="KW-0762">Sugar transport</keyword>
<dbReference type="PANTHER" id="PTHR30036:SF2">
    <property type="entry name" value="D-GALACTOSE_METHYL-GALACTOSIDE BINDING PERIPLASMIC PROTEIN MGLB"/>
    <property type="match status" value="1"/>
</dbReference>
<dbReference type="AlphaFoldDB" id="D9SU52"/>
<dbReference type="EMBL" id="CP002160">
    <property type="protein sequence ID" value="ADL50890.1"/>
    <property type="molecule type" value="Genomic_DNA"/>
</dbReference>
<gene>
    <name evidence="7" type="ordered locus">Clocel_1133</name>
</gene>
<feature type="domain" description="Periplasmic binding protein" evidence="6">
    <location>
        <begin position="42"/>
        <end position="318"/>
    </location>
</feature>
<keyword evidence="4 5" id="KW-0732">Signal</keyword>
<dbReference type="InterPro" id="IPR025997">
    <property type="entry name" value="SBP_2_dom"/>
</dbReference>
<dbReference type="GO" id="GO:0030288">
    <property type="term" value="C:outer membrane-bounded periplasmic space"/>
    <property type="evidence" value="ECO:0007669"/>
    <property type="project" value="TreeGrafter"/>
</dbReference>
<keyword evidence="2" id="KW-0813">Transport</keyword>
<evidence type="ECO:0000256" key="5">
    <source>
        <dbReference type="SAM" id="SignalP"/>
    </source>
</evidence>
<evidence type="ECO:0000256" key="2">
    <source>
        <dbReference type="ARBA" id="ARBA00022448"/>
    </source>
</evidence>
<feature type="signal peptide" evidence="5">
    <location>
        <begin position="1"/>
        <end position="25"/>
    </location>
</feature>
<evidence type="ECO:0000313" key="8">
    <source>
        <dbReference type="Proteomes" id="UP000002730"/>
    </source>
</evidence>
<dbReference type="Pfam" id="PF13407">
    <property type="entry name" value="Peripla_BP_4"/>
    <property type="match status" value="1"/>
</dbReference>
<evidence type="ECO:0000259" key="6">
    <source>
        <dbReference type="Pfam" id="PF13407"/>
    </source>
</evidence>
<dbReference type="Proteomes" id="UP000002730">
    <property type="component" value="Chromosome"/>
</dbReference>
<keyword evidence="8" id="KW-1185">Reference proteome</keyword>
<dbReference type="GO" id="GO:0030246">
    <property type="term" value="F:carbohydrate binding"/>
    <property type="evidence" value="ECO:0007669"/>
    <property type="project" value="TreeGrafter"/>
</dbReference>
<sequence length="352" mass="39440">MKIFYKMTLIYILLISSALTIPSQAYNSNSIPCRNLETPFKVAVLLGHTGTHIITALGESLEKVEKDNSDKIDFIFYDAQVNQDIQNQQLDLVLKENNIDLILLELVESNNTKHVLDKIKGHNLPVGFMGDADIIPINSYNKAYWLTINAEQGGILQGNILVDAWNKDKPKIDINKDNIMQYIVLLGTPGNIYTDVRIRSCLSTLNDHHIGTQEIASKVCYWSEDMAKDTVENLLLTYSNKIEVIISNDDVMAIGAIKALQKFGYNKNPTKVIPVVGFDGIPEASSLIRNRLMTGTVIQNPDHIAMNTFKIALNILNNRNLIEGTDCLIDPTGKIIYIPNHGIITYLHYLQS</sequence>
<reference evidence="7 8" key="1">
    <citation type="submission" date="2010-08" db="EMBL/GenBank/DDBJ databases">
        <title>Complete sequence of Clostridium cellulovorans 743B.</title>
        <authorList>
            <consortium name="US DOE Joint Genome Institute"/>
            <person name="Lucas S."/>
            <person name="Copeland A."/>
            <person name="Lapidus A."/>
            <person name="Cheng J.-F."/>
            <person name="Bruce D."/>
            <person name="Goodwin L."/>
            <person name="Pitluck S."/>
            <person name="Chertkov O."/>
            <person name="Detter J.C."/>
            <person name="Han C."/>
            <person name="Tapia R."/>
            <person name="Land M."/>
            <person name="Hauser L."/>
            <person name="Chang Y.-J."/>
            <person name="Jeffries C."/>
            <person name="Kyrpides N."/>
            <person name="Ivanova N."/>
            <person name="Mikhailova N."/>
            <person name="Hemme C.L."/>
            <person name="Woyke T."/>
        </authorList>
    </citation>
    <scope>NUCLEOTIDE SEQUENCE [LARGE SCALE GENOMIC DNA]</scope>
    <source>
        <strain evidence="8">ATCC 35296 / DSM 3052 / OCM 3 / 743B</strain>
    </source>
</reference>
<proteinExistence type="predicted"/>
<accession>D9SU52</accession>
<evidence type="ECO:0000313" key="7">
    <source>
        <dbReference type="EMBL" id="ADL50890.1"/>
    </source>
</evidence>
<dbReference type="PANTHER" id="PTHR30036">
    <property type="entry name" value="D-XYLOSE-BINDING PERIPLASMIC PROTEIN"/>
    <property type="match status" value="1"/>
</dbReference>
<dbReference type="KEGG" id="ccb:Clocel_1133"/>
<evidence type="ECO:0000256" key="4">
    <source>
        <dbReference type="ARBA" id="ARBA00022729"/>
    </source>
</evidence>
<dbReference type="OrthoDB" id="9814427at2"/>
<dbReference type="InterPro" id="IPR028082">
    <property type="entry name" value="Peripla_BP_I"/>
</dbReference>
<dbReference type="STRING" id="573061.Clocel_1133"/>
<organism evidence="7 8">
    <name type="scientific">Clostridium cellulovorans (strain ATCC 35296 / DSM 3052 / OCM 3 / 743B)</name>
    <dbReference type="NCBI Taxonomy" id="573061"/>
    <lineage>
        <taxon>Bacteria</taxon>
        <taxon>Bacillati</taxon>
        <taxon>Bacillota</taxon>
        <taxon>Clostridia</taxon>
        <taxon>Eubacteriales</taxon>
        <taxon>Clostridiaceae</taxon>
        <taxon>Clostridium</taxon>
    </lineage>
</organism>
<protein>
    <submittedName>
        <fullName evidence="7">D-galactose-binding periplasmic protein</fullName>
    </submittedName>
</protein>
<feature type="chain" id="PRO_5038695528" evidence="5">
    <location>
        <begin position="26"/>
        <end position="352"/>
    </location>
</feature>
<comment type="subcellular location">
    <subcellularLocation>
        <location evidence="1">Cell envelope</location>
    </subcellularLocation>
</comment>
<dbReference type="InterPro" id="IPR050555">
    <property type="entry name" value="Bact_Solute-Bind_Prot2"/>
</dbReference>
<dbReference type="RefSeq" id="WP_010076259.1">
    <property type="nucleotide sequence ID" value="NC_014393.1"/>
</dbReference>
<dbReference type="HOGENOM" id="CLU_037628_3_1_9"/>